<accession>A0A9P0CUA8</accession>
<protein>
    <submittedName>
        <fullName evidence="1">Uncharacterized protein</fullName>
    </submittedName>
</protein>
<dbReference type="OrthoDB" id="6775559at2759"/>
<keyword evidence="2" id="KW-1185">Reference proteome</keyword>
<name>A0A9P0CUA8_9CUCU</name>
<sequence length="210" mass="22948">MALGPVNVKETERILKLEERKQKTTNRITSSTSVFDREKSTLSTTLNRKGPSFEGVVKEDPSSVSSGTSSCSSLVLNGNVLKLPTLAKTCDQFGVSDRAAAAIASAVLQEENLTNLKSKQDLSVTKTDMVENINPINFNVAIIKVKNVRNGGLVISCENSEEMDKFKELANEKLASSYTIKEVPALNPRFKIVGMVECLSEEDILHLLKT</sequence>
<reference evidence="1" key="1">
    <citation type="submission" date="2022-01" db="EMBL/GenBank/DDBJ databases">
        <authorList>
            <person name="King R."/>
        </authorList>
    </citation>
    <scope>NUCLEOTIDE SEQUENCE</scope>
</reference>
<evidence type="ECO:0000313" key="2">
    <source>
        <dbReference type="Proteomes" id="UP001153636"/>
    </source>
</evidence>
<organism evidence="1 2">
    <name type="scientific">Psylliodes chrysocephalus</name>
    <dbReference type="NCBI Taxonomy" id="3402493"/>
    <lineage>
        <taxon>Eukaryota</taxon>
        <taxon>Metazoa</taxon>
        <taxon>Ecdysozoa</taxon>
        <taxon>Arthropoda</taxon>
        <taxon>Hexapoda</taxon>
        <taxon>Insecta</taxon>
        <taxon>Pterygota</taxon>
        <taxon>Neoptera</taxon>
        <taxon>Endopterygota</taxon>
        <taxon>Coleoptera</taxon>
        <taxon>Polyphaga</taxon>
        <taxon>Cucujiformia</taxon>
        <taxon>Chrysomeloidea</taxon>
        <taxon>Chrysomelidae</taxon>
        <taxon>Galerucinae</taxon>
        <taxon>Alticini</taxon>
        <taxon>Psylliodes</taxon>
    </lineage>
</organism>
<dbReference type="Proteomes" id="UP001153636">
    <property type="component" value="Chromosome 3"/>
</dbReference>
<evidence type="ECO:0000313" key="1">
    <source>
        <dbReference type="EMBL" id="CAH1108331.1"/>
    </source>
</evidence>
<dbReference type="EMBL" id="OV651815">
    <property type="protein sequence ID" value="CAH1108331.1"/>
    <property type="molecule type" value="Genomic_DNA"/>
</dbReference>
<gene>
    <name evidence="1" type="ORF">PSYICH_LOCUS8716</name>
</gene>
<proteinExistence type="predicted"/>
<dbReference type="AlphaFoldDB" id="A0A9P0CUA8"/>